<keyword evidence="2" id="KW-0732">Signal</keyword>
<reference evidence="4" key="1">
    <citation type="submission" date="2025-08" db="UniProtKB">
        <authorList>
            <consortium name="RefSeq"/>
        </authorList>
    </citation>
    <scope>IDENTIFICATION</scope>
</reference>
<dbReference type="OMA" id="CIPDHRR"/>
<evidence type="ECO:0000313" key="4">
    <source>
        <dbReference type="RefSeq" id="XP_010244192.1"/>
    </source>
</evidence>
<organism evidence="3 4">
    <name type="scientific">Nelumbo nucifera</name>
    <name type="common">Sacred lotus</name>
    <dbReference type="NCBI Taxonomy" id="4432"/>
    <lineage>
        <taxon>Eukaryota</taxon>
        <taxon>Viridiplantae</taxon>
        <taxon>Streptophyta</taxon>
        <taxon>Embryophyta</taxon>
        <taxon>Tracheophyta</taxon>
        <taxon>Spermatophyta</taxon>
        <taxon>Magnoliopsida</taxon>
        <taxon>Proteales</taxon>
        <taxon>Nelumbonaceae</taxon>
        <taxon>Nelumbo</taxon>
    </lineage>
</organism>
<evidence type="ECO:0000256" key="1">
    <source>
        <dbReference type="ARBA" id="ARBA00009861"/>
    </source>
</evidence>
<dbReference type="OrthoDB" id="1862401at2759"/>
<dbReference type="Proteomes" id="UP000189703">
    <property type="component" value="Unplaced"/>
</dbReference>
<dbReference type="InParanoid" id="A0A1U7YUV8"/>
<feature type="chain" id="PRO_5012956619" evidence="2">
    <location>
        <begin position="16"/>
        <end position="517"/>
    </location>
</feature>
<keyword evidence="3" id="KW-1185">Reference proteome</keyword>
<name>A0A1U7YUV8_NELNU</name>
<evidence type="ECO:0000313" key="3">
    <source>
        <dbReference type="Proteomes" id="UP000189703"/>
    </source>
</evidence>
<dbReference type="RefSeq" id="XP_010244192.1">
    <property type="nucleotide sequence ID" value="XM_010245890.2"/>
</dbReference>
<dbReference type="InterPro" id="IPR050317">
    <property type="entry name" value="Plant_Fungal_Acyltransferase"/>
</dbReference>
<proteinExistence type="inferred from homology"/>
<protein>
    <submittedName>
        <fullName evidence="4">Anthranilate N-benzoyltransferase protein 1</fullName>
    </submittedName>
</protein>
<comment type="similarity">
    <text evidence="1">Belongs to the plant acyltransferase family.</text>
</comment>
<gene>
    <name evidence="4" type="primary">LOC104588075</name>
</gene>
<sequence length="517" mass="57060">MVIFVLMVPPLLSDALQNILITDPDRQMHITSYSSVIKRQEEYPTEVLGSGLCNCPSISSMVSMAIENQIHDGFSVIFTQNMVVKASSSASSPPHVLTLSNLDLLSGRFPVTYFYVYRKPPAESFASVLNGLTSSLADTLTHYYPFAGRIVTNAKTSEPEIICDNHGALVVEAHANIPLDELDYYNLDQFLQGKLVSINHEYPLHVQVTNYTCGGISITFTFDHALGDASSFGRFLLAWSEIAQGKTISCIPDHRRNLVARSPPTYDPSLDDAFISCSIEEIANIPTKHTLLKLLYHIDASSVDRLQRLSCVDGVKRTKIEAFSAYIWKVMVRTIEESETHCKMGWLVDGRTRMCRDDPNYSMANYIGNVLSVVFGEASVEDLKRGSLSDVARIVHGAIAKATNEAHFLDLIDWVESHRPGLMLSRIVLGRGGPALVLSSGRRFPVAEMNFGFGPPVLGTVCTTVEKIGVGYMNQRPSARGDGSWVVSAILWPELADALESDPERIFQPMSRTHLGL</sequence>
<dbReference type="KEGG" id="nnu:104588075"/>
<accession>A0A1U7YUV8</accession>
<dbReference type="PANTHER" id="PTHR31642:SF160">
    <property type="entry name" value="HXXXD-TYPE ACYL-TRANSFERASE FAMILY PROTEIN"/>
    <property type="match status" value="1"/>
</dbReference>
<dbReference type="Pfam" id="PF02458">
    <property type="entry name" value="Transferase"/>
    <property type="match status" value="1"/>
</dbReference>
<dbReference type="Gene3D" id="3.30.559.10">
    <property type="entry name" value="Chloramphenicol acetyltransferase-like domain"/>
    <property type="match status" value="2"/>
</dbReference>
<dbReference type="AlphaFoldDB" id="A0A1U7YUV8"/>
<dbReference type="GeneID" id="104588075"/>
<evidence type="ECO:0000256" key="2">
    <source>
        <dbReference type="SAM" id="SignalP"/>
    </source>
</evidence>
<dbReference type="GO" id="GO:0016747">
    <property type="term" value="F:acyltransferase activity, transferring groups other than amino-acyl groups"/>
    <property type="evidence" value="ECO:0000318"/>
    <property type="project" value="GO_Central"/>
</dbReference>
<dbReference type="PANTHER" id="PTHR31642">
    <property type="entry name" value="TRICHOTHECENE 3-O-ACETYLTRANSFERASE"/>
    <property type="match status" value="1"/>
</dbReference>
<dbReference type="STRING" id="4432.A0A1U7YUV8"/>
<dbReference type="InterPro" id="IPR023213">
    <property type="entry name" value="CAT-like_dom_sf"/>
</dbReference>
<dbReference type="eggNOG" id="ENOG502QV4M">
    <property type="taxonomic scope" value="Eukaryota"/>
</dbReference>
<feature type="signal peptide" evidence="2">
    <location>
        <begin position="1"/>
        <end position="15"/>
    </location>
</feature>